<organism evidence="5 6">
    <name type="scientific">Sediminibacterium roseum</name>
    <dbReference type="NCBI Taxonomy" id="1978412"/>
    <lineage>
        <taxon>Bacteria</taxon>
        <taxon>Pseudomonadati</taxon>
        <taxon>Bacteroidota</taxon>
        <taxon>Chitinophagia</taxon>
        <taxon>Chitinophagales</taxon>
        <taxon>Chitinophagaceae</taxon>
        <taxon>Sediminibacterium</taxon>
    </lineage>
</organism>
<dbReference type="Proteomes" id="UP000753802">
    <property type="component" value="Unassembled WGS sequence"/>
</dbReference>
<gene>
    <name evidence="5" type="ORF">GWC95_08775</name>
</gene>
<evidence type="ECO:0000313" key="5">
    <source>
        <dbReference type="EMBL" id="NCI50013.1"/>
    </source>
</evidence>
<evidence type="ECO:0000256" key="3">
    <source>
        <dbReference type="ARBA" id="ARBA00022679"/>
    </source>
</evidence>
<evidence type="ECO:0000256" key="1">
    <source>
        <dbReference type="ARBA" id="ARBA00022553"/>
    </source>
</evidence>
<dbReference type="InterPro" id="IPR008854">
    <property type="entry name" value="TPMT"/>
</dbReference>
<dbReference type="GO" id="GO:0032259">
    <property type="term" value="P:methylation"/>
    <property type="evidence" value="ECO:0007669"/>
    <property type="project" value="UniProtKB-KW"/>
</dbReference>
<comment type="caution">
    <text evidence="5">The sequence shown here is derived from an EMBL/GenBank/DDBJ whole genome shotgun (WGS) entry which is preliminary data.</text>
</comment>
<keyword evidence="3" id="KW-0808">Transferase</keyword>
<evidence type="ECO:0000256" key="2">
    <source>
        <dbReference type="ARBA" id="ARBA00022603"/>
    </source>
</evidence>
<dbReference type="EMBL" id="JAACJS010000012">
    <property type="protein sequence ID" value="NCI50013.1"/>
    <property type="molecule type" value="Genomic_DNA"/>
</dbReference>
<proteinExistence type="predicted"/>
<dbReference type="PANTHER" id="PTHR32183">
    <property type="match status" value="1"/>
</dbReference>
<dbReference type="Gene3D" id="3.40.50.150">
    <property type="entry name" value="Vaccinia Virus protein VP39"/>
    <property type="match status" value="1"/>
</dbReference>
<dbReference type="SUPFAM" id="SSF53335">
    <property type="entry name" value="S-adenosyl-L-methionine-dependent methyltransferases"/>
    <property type="match status" value="1"/>
</dbReference>
<name>A0ABW9ZSC3_9BACT</name>
<dbReference type="RefSeq" id="WP_161818329.1">
    <property type="nucleotide sequence ID" value="NZ_JAACJS010000012.1"/>
</dbReference>
<dbReference type="InterPro" id="IPR029063">
    <property type="entry name" value="SAM-dependent_MTases_sf"/>
</dbReference>
<dbReference type="Pfam" id="PF05724">
    <property type="entry name" value="TPMT"/>
    <property type="match status" value="1"/>
</dbReference>
<protein>
    <submittedName>
        <fullName evidence="5">Methyltransferase domain-containing protein</fullName>
    </submittedName>
</protein>
<dbReference type="PANTHER" id="PTHR32183:SF6">
    <property type="entry name" value="CYSTEINE SULFINATE DESULFINASE_CYSTEINE DESULFURASE AND RELATED ENZYMES"/>
    <property type="match status" value="1"/>
</dbReference>
<evidence type="ECO:0000256" key="4">
    <source>
        <dbReference type="ARBA" id="ARBA00022691"/>
    </source>
</evidence>
<dbReference type="GO" id="GO:0008168">
    <property type="term" value="F:methyltransferase activity"/>
    <property type="evidence" value="ECO:0007669"/>
    <property type="project" value="UniProtKB-KW"/>
</dbReference>
<reference evidence="5 6" key="1">
    <citation type="submission" date="2020-01" db="EMBL/GenBank/DDBJ databases">
        <title>Genome analysis.</title>
        <authorList>
            <person name="Wu S."/>
            <person name="Wang G."/>
        </authorList>
    </citation>
    <scope>NUCLEOTIDE SEQUENCE [LARGE SCALE GENOMIC DNA]</scope>
    <source>
        <strain evidence="5 6">SYL130</strain>
    </source>
</reference>
<dbReference type="PROSITE" id="PS51585">
    <property type="entry name" value="SAM_MT_TPMT"/>
    <property type="match status" value="1"/>
</dbReference>
<evidence type="ECO:0000313" key="6">
    <source>
        <dbReference type="Proteomes" id="UP000753802"/>
    </source>
</evidence>
<sequence length="201" mass="22401">MSGNTDLLPASFWDALYTNHETAWDIGYVSTPLKEYIDQLTNKNTSILIPGAGKGYEAVYLAEKGFTDITVADISAVATTALREILGNRYPAIRIVTGDFFKLEGSFELVLEQTFFCTLPPALRGRYVSKVKEILTGNGKLAGVLFNREFDKEGPPFGGHTEEYRQLFSPLFRIKVLEDCYNSIPQRKGSEVFLIAVNDGR</sequence>
<accession>A0ABW9ZSC3</accession>
<keyword evidence="2 5" id="KW-0489">Methyltransferase</keyword>
<keyword evidence="6" id="KW-1185">Reference proteome</keyword>
<keyword evidence="4" id="KW-0949">S-adenosyl-L-methionine</keyword>
<dbReference type="CDD" id="cd02440">
    <property type="entry name" value="AdoMet_MTases"/>
    <property type="match status" value="1"/>
</dbReference>
<keyword evidence="1" id="KW-0597">Phosphoprotein</keyword>